<comment type="caution">
    <text evidence="2">The sequence shown here is derived from an EMBL/GenBank/DDBJ whole genome shotgun (WGS) entry which is preliminary data.</text>
</comment>
<feature type="transmembrane region" description="Helical" evidence="1">
    <location>
        <begin position="55"/>
        <end position="76"/>
    </location>
</feature>
<name>A0AAN6E2F3_9EURO</name>
<dbReference type="Proteomes" id="UP001203852">
    <property type="component" value="Unassembled WGS sequence"/>
</dbReference>
<feature type="transmembrane region" description="Helical" evidence="1">
    <location>
        <begin position="96"/>
        <end position="116"/>
    </location>
</feature>
<organism evidence="2 3">
    <name type="scientific">Exophiala viscosa</name>
    <dbReference type="NCBI Taxonomy" id="2486360"/>
    <lineage>
        <taxon>Eukaryota</taxon>
        <taxon>Fungi</taxon>
        <taxon>Dikarya</taxon>
        <taxon>Ascomycota</taxon>
        <taxon>Pezizomycotina</taxon>
        <taxon>Eurotiomycetes</taxon>
        <taxon>Chaetothyriomycetidae</taxon>
        <taxon>Chaetothyriales</taxon>
        <taxon>Herpotrichiellaceae</taxon>
        <taxon>Exophiala</taxon>
    </lineage>
</organism>
<evidence type="ECO:0000256" key="1">
    <source>
        <dbReference type="SAM" id="Phobius"/>
    </source>
</evidence>
<evidence type="ECO:0000313" key="2">
    <source>
        <dbReference type="EMBL" id="KAI1615663.1"/>
    </source>
</evidence>
<gene>
    <name evidence="2" type="ORF">EDD36DRAFT_463162</name>
</gene>
<accession>A0AAN6E2F3</accession>
<keyword evidence="3" id="KW-1185">Reference proteome</keyword>
<reference evidence="2" key="1">
    <citation type="journal article" date="2022" name="bioRxiv">
        <title>Deciphering the potential niche of two novel black yeast fungi from a biological soil crust based on their genomes, phenotypes, and melanin regulation.</title>
        <authorList>
            <consortium name="DOE Joint Genome Institute"/>
            <person name="Carr E.C."/>
            <person name="Barton Q."/>
            <person name="Grambo S."/>
            <person name="Sullivan M."/>
            <person name="Renfro C.M."/>
            <person name="Kuo A."/>
            <person name="Pangilinan J."/>
            <person name="Lipzen A."/>
            <person name="Keymanesh K."/>
            <person name="Savage E."/>
            <person name="Barry K."/>
            <person name="Grigoriev I.V."/>
            <person name="Riekhof W.R."/>
            <person name="Harris S.S."/>
        </authorList>
    </citation>
    <scope>NUCLEOTIDE SEQUENCE</scope>
    <source>
        <strain evidence="2">JF 03-4F</strain>
    </source>
</reference>
<keyword evidence="1" id="KW-0472">Membrane</keyword>
<dbReference type="AlphaFoldDB" id="A0AAN6E2F3"/>
<keyword evidence="1" id="KW-0812">Transmembrane</keyword>
<evidence type="ECO:0000313" key="3">
    <source>
        <dbReference type="Proteomes" id="UP001203852"/>
    </source>
</evidence>
<dbReference type="EMBL" id="MU404352">
    <property type="protein sequence ID" value="KAI1615663.1"/>
    <property type="molecule type" value="Genomic_DNA"/>
</dbReference>
<proteinExistence type="predicted"/>
<protein>
    <submittedName>
        <fullName evidence="2">Uncharacterized protein</fullName>
    </submittedName>
</protein>
<feature type="transmembrane region" description="Helical" evidence="1">
    <location>
        <begin position="502"/>
        <end position="524"/>
    </location>
</feature>
<sequence length="585" mass="63428">MDYSHYPQYYSESISLSNHSIQKPIPQFHATETHTHDTYDTKRVKAIQSTLGLKLNIVLSSVFSLSLMSLASAQSYMHFISLGYAAYAPDNSRTAAVNAVIAVYGAITGMATRMAVTKCLNLVSIKALTTNGKFIWGAKTWAYMSHANGPWYTLGPLFAAGLTATAVISILPAAVIDAGHYVHLQIAPNFQLNEISCMQGNSISPNVFCTGSALAALLLQSYSVAISGYARNSNGPELNVMGHISSNRSLGYPWYLVNNNLAEYTKYNVSRRGFQHANKTACVWVLDEVPIRCSFLNYTVNDSGLEVKSPYTGQVFSLENSSIVPPQGMMTQTVGSIAEMAGVGVFDSVITAEPYISTAFVCTSRELSEVHVGRYITAEITEYVTYVDIANDTTCEPTYDLPTTEGVRALINDMAGGIYQFASVDGSNTLMYSFSQSYFDINIPMFNDSTSMLEDGMGSFLALMLSNIYADSAFDTPNSPNTTRVNGGLMSNTVGLGKRSRLYAWLIFAALPLLALVTAIFMPLDYTPSWDVMNPMDALATDAIIDEAVAAAKGRSSGIRLGMVDGRIVASNRNLPTRISKGDAF</sequence>
<keyword evidence="1" id="KW-1133">Transmembrane helix</keyword>